<gene>
    <name evidence="7" type="ORF">SCP_0407430</name>
</gene>
<dbReference type="PANTHER" id="PTHR13477">
    <property type="entry name" value="MITOCHONDRIAL 39S RIBOSOMAL PROTEIN L49"/>
    <property type="match status" value="1"/>
</dbReference>
<dbReference type="OrthoDB" id="19439at2759"/>
<keyword evidence="5" id="KW-0687">Ribonucleoprotein</keyword>
<keyword evidence="4" id="KW-0496">Mitochondrion</keyword>
<dbReference type="GO" id="GO:0003735">
    <property type="term" value="F:structural constituent of ribosome"/>
    <property type="evidence" value="ECO:0007669"/>
    <property type="project" value="InterPro"/>
</dbReference>
<evidence type="ECO:0000313" key="7">
    <source>
        <dbReference type="EMBL" id="GBE82359.1"/>
    </source>
</evidence>
<dbReference type="RefSeq" id="XP_027613272.1">
    <property type="nucleotide sequence ID" value="XM_027757471.1"/>
</dbReference>
<protein>
    <recommendedName>
        <fullName evidence="6">Large ribosomal subunit protein mL49</fullName>
    </recommendedName>
</protein>
<evidence type="ECO:0000256" key="6">
    <source>
        <dbReference type="ARBA" id="ARBA00035191"/>
    </source>
</evidence>
<dbReference type="FunCoup" id="A0A401GJN0">
    <property type="interactions" value="41"/>
</dbReference>
<proteinExistence type="inferred from homology"/>
<comment type="subcellular location">
    <subcellularLocation>
        <location evidence="1">Mitochondrion</location>
    </subcellularLocation>
</comment>
<evidence type="ECO:0000256" key="5">
    <source>
        <dbReference type="ARBA" id="ARBA00023274"/>
    </source>
</evidence>
<dbReference type="GeneID" id="38779276"/>
<dbReference type="Gene3D" id="3.30.780.10">
    <property type="entry name" value="SUI1-like domain"/>
    <property type="match status" value="1"/>
</dbReference>
<dbReference type="GO" id="GO:0005762">
    <property type="term" value="C:mitochondrial large ribosomal subunit"/>
    <property type="evidence" value="ECO:0007669"/>
    <property type="project" value="TreeGrafter"/>
</dbReference>
<dbReference type="PANTHER" id="PTHR13477:SF0">
    <property type="entry name" value="LARGE RIBOSOMAL SUBUNIT PROTEIN ML49"/>
    <property type="match status" value="1"/>
</dbReference>
<name>A0A401GJN0_9APHY</name>
<comment type="similarity">
    <text evidence="2">Belongs to the mitochondrion-specific ribosomal protein mL49 family.</text>
</comment>
<dbReference type="EMBL" id="BFAD01000004">
    <property type="protein sequence ID" value="GBE82359.1"/>
    <property type="molecule type" value="Genomic_DNA"/>
</dbReference>
<evidence type="ECO:0000256" key="4">
    <source>
        <dbReference type="ARBA" id="ARBA00023128"/>
    </source>
</evidence>
<organism evidence="7 8">
    <name type="scientific">Sparassis crispa</name>
    <dbReference type="NCBI Taxonomy" id="139825"/>
    <lineage>
        <taxon>Eukaryota</taxon>
        <taxon>Fungi</taxon>
        <taxon>Dikarya</taxon>
        <taxon>Basidiomycota</taxon>
        <taxon>Agaricomycotina</taxon>
        <taxon>Agaricomycetes</taxon>
        <taxon>Polyporales</taxon>
        <taxon>Sparassidaceae</taxon>
        <taxon>Sparassis</taxon>
    </lineage>
</organism>
<keyword evidence="8" id="KW-1185">Reference proteome</keyword>
<dbReference type="InParanoid" id="A0A401GJN0"/>
<dbReference type="InterPro" id="IPR007740">
    <property type="entry name" value="Ribosomal_mL49"/>
</dbReference>
<dbReference type="STRING" id="139825.A0A401GJN0"/>
<dbReference type="Proteomes" id="UP000287166">
    <property type="component" value="Unassembled WGS sequence"/>
</dbReference>
<evidence type="ECO:0000313" key="8">
    <source>
        <dbReference type="Proteomes" id="UP000287166"/>
    </source>
</evidence>
<evidence type="ECO:0000256" key="2">
    <source>
        <dbReference type="ARBA" id="ARBA00005677"/>
    </source>
</evidence>
<sequence>MSRCEMRRLWLSPFQFRANYSRHAPDAAPSRLLCHSLPPSSHHPYRVHPNRGQMLRALVSRARCYSQIAVNASQPASAHTQLPYHVPRNTRGSMPVYTDIRNGGTQHLTLIRNIEGNIDALAMDLAQSLFAPGSPEALRLKIHSLRSKHLVLSGGRWKPDVVRWLLSKGF</sequence>
<dbReference type="AlphaFoldDB" id="A0A401GJN0"/>
<reference evidence="7 8" key="1">
    <citation type="journal article" date="2018" name="Sci. Rep.">
        <title>Genome sequence of the cauliflower mushroom Sparassis crispa (Hanabiratake) and its association with beneficial usage.</title>
        <authorList>
            <person name="Kiyama R."/>
            <person name="Furutani Y."/>
            <person name="Kawaguchi K."/>
            <person name="Nakanishi T."/>
        </authorList>
    </citation>
    <scope>NUCLEOTIDE SEQUENCE [LARGE SCALE GENOMIC DNA]</scope>
</reference>
<keyword evidence="3 7" id="KW-0689">Ribosomal protein</keyword>
<dbReference type="GO" id="GO:0006412">
    <property type="term" value="P:translation"/>
    <property type="evidence" value="ECO:0007669"/>
    <property type="project" value="InterPro"/>
</dbReference>
<accession>A0A401GJN0</accession>
<comment type="caution">
    <text evidence="7">The sequence shown here is derived from an EMBL/GenBank/DDBJ whole genome shotgun (WGS) entry which is preliminary data.</text>
</comment>
<evidence type="ECO:0000256" key="3">
    <source>
        <dbReference type="ARBA" id="ARBA00022980"/>
    </source>
</evidence>
<evidence type="ECO:0000256" key="1">
    <source>
        <dbReference type="ARBA" id="ARBA00004173"/>
    </source>
</evidence>
<dbReference type="Pfam" id="PF05046">
    <property type="entry name" value="Img2"/>
    <property type="match status" value="1"/>
</dbReference>